<evidence type="ECO:0000256" key="6">
    <source>
        <dbReference type="SAM" id="Coils"/>
    </source>
</evidence>
<dbReference type="EMBL" id="CM035437">
    <property type="protein sequence ID" value="KAH7287504.1"/>
    <property type="molecule type" value="Genomic_DNA"/>
</dbReference>
<evidence type="ECO:0000256" key="1">
    <source>
        <dbReference type="ARBA" id="ARBA00004184"/>
    </source>
</evidence>
<dbReference type="InterPro" id="IPR051952">
    <property type="entry name" value="Golgi-autophagy_related"/>
</dbReference>
<protein>
    <recommendedName>
        <fullName evidence="8">GRIP domain-containing protein</fullName>
    </recommendedName>
</protein>
<organism evidence="9 10">
    <name type="scientific">Ceratopteris richardii</name>
    <name type="common">Triangle waterfern</name>
    <dbReference type="NCBI Taxonomy" id="49495"/>
    <lineage>
        <taxon>Eukaryota</taxon>
        <taxon>Viridiplantae</taxon>
        <taxon>Streptophyta</taxon>
        <taxon>Embryophyta</taxon>
        <taxon>Tracheophyta</taxon>
        <taxon>Polypodiopsida</taxon>
        <taxon>Polypodiidae</taxon>
        <taxon>Polypodiales</taxon>
        <taxon>Pteridineae</taxon>
        <taxon>Pteridaceae</taxon>
        <taxon>Parkerioideae</taxon>
        <taxon>Ceratopteris</taxon>
    </lineage>
</organism>
<dbReference type="EMBL" id="CM035437">
    <property type="protein sequence ID" value="KAH7287507.1"/>
    <property type="molecule type" value="Genomic_DNA"/>
</dbReference>
<dbReference type="Pfam" id="PF01465">
    <property type="entry name" value="GRIP"/>
    <property type="match status" value="1"/>
</dbReference>
<dbReference type="PANTHER" id="PTHR23157">
    <property type="entry name" value="GRIP AND COILED-COIL DOMAIN-CONTAINING PROTEIN 1"/>
    <property type="match status" value="1"/>
</dbReference>
<evidence type="ECO:0000313" key="9">
    <source>
        <dbReference type="EMBL" id="KAH7287504.1"/>
    </source>
</evidence>
<keyword evidence="5" id="KW-0472">Membrane</keyword>
<evidence type="ECO:0000256" key="7">
    <source>
        <dbReference type="SAM" id="MobiDB-lite"/>
    </source>
</evidence>
<keyword evidence="10" id="KW-1185">Reference proteome</keyword>
<name>A0A8T2QV85_CERRI</name>
<dbReference type="PROSITE" id="PS50913">
    <property type="entry name" value="GRIP"/>
    <property type="match status" value="1"/>
</dbReference>
<feature type="coiled-coil region" evidence="6">
    <location>
        <begin position="144"/>
        <end position="352"/>
    </location>
</feature>
<feature type="domain" description="GRIP" evidence="8">
    <location>
        <begin position="732"/>
        <end position="779"/>
    </location>
</feature>
<evidence type="ECO:0000256" key="5">
    <source>
        <dbReference type="ARBA" id="ARBA00023136"/>
    </source>
</evidence>
<accession>A0A8T2QV85</accession>
<dbReference type="EMBL" id="CM035437">
    <property type="protein sequence ID" value="KAH7287506.1"/>
    <property type="molecule type" value="Genomic_DNA"/>
</dbReference>
<dbReference type="OMA" id="AEMQAIN"/>
<evidence type="ECO:0000256" key="3">
    <source>
        <dbReference type="ARBA" id="ARBA00022490"/>
    </source>
</evidence>
<evidence type="ECO:0000259" key="8">
    <source>
        <dbReference type="PROSITE" id="PS50913"/>
    </source>
</evidence>
<comment type="subcellular location">
    <subcellularLocation>
        <location evidence="2">Cytoplasm</location>
    </subcellularLocation>
    <subcellularLocation>
        <location evidence="1">Endomembrane system</location>
        <topology evidence="1">Peripheral membrane protein</topology>
    </subcellularLocation>
</comment>
<dbReference type="OrthoDB" id="1926336at2759"/>
<dbReference type="SMART" id="SM00755">
    <property type="entry name" value="Grip"/>
    <property type="match status" value="1"/>
</dbReference>
<feature type="coiled-coil region" evidence="6">
    <location>
        <begin position="490"/>
        <end position="570"/>
    </location>
</feature>
<evidence type="ECO:0000256" key="4">
    <source>
        <dbReference type="ARBA" id="ARBA00023054"/>
    </source>
</evidence>
<comment type="caution">
    <text evidence="9">The sequence shown here is derived from an EMBL/GenBank/DDBJ whole genome shotgun (WGS) entry which is preliminary data.</text>
</comment>
<sequence length="806" mass="91476">MSEEGHEIDEQAKKDFENLTHGHELSADGHVEDNASTASNKMVNGDKPDTPMDGTLSLSLSQAADTDLGHNNHCKVDDTENVLHSTSDSKHQNDPEILRAQSQEENKQVNGLEVSEQQAVENHFNFVEEKSTLRKQLEQSIMALSASKELMSKLQEANSNAERRAEEATANLVEVEKKLEEELKARDKKYTELDAKFSKLQKRAKQRIQEVQKEKEDVELQLAAASKEASEASAQCASLLSDLERVRAQAGDALRSLDAERQQLRSTTNKQKEAIEELHHKLEAKEHECKEAQRITSEKEQVVNELTGKMMEMEKNHEKQIAEMVLKHQKLVEDLEAQLGDAVKERNKSAETIASLQMDLAAKDSYIAEKDTVSSGEVIRLTASLDSTRAELTRIEKQHEKEKETWTISLEATKLKLEETEKAHVQREIFFAKEKSQLESELQGLQQALSLAQAESSASKAQVATMEKEFNAYKVRAHSLLQKKEAELCAAKDTEKLAAQEAALEEARRVASSAVAERDRAIKDLKEASQEHESQLGARNVALMDAQQKIRELAANIETSKARMQIKEEEWESRLDEVNRIWEEKYNALMEKSTSKIALEQEISLLREKYARIQEEHSNFQEMANKMLESKDQEIARLLEEGRQMQKIISDAPKVSREVPSKQDPEEQFSVGEHQILMLARQQAQREEELAQCHRHIQALQEEIAELEHENRLHAQQEAALKEEFRNLERSRKREGVDMTYLKNVILKLLETGEVEALLPVVAMLLQFSREELKKCQEVYNVVPDSSAAGGPPTLFSRFLFSKAGK</sequence>
<dbReference type="EMBL" id="CM035437">
    <property type="protein sequence ID" value="KAH7287508.1"/>
    <property type="molecule type" value="Genomic_DNA"/>
</dbReference>
<dbReference type="GO" id="GO:0005794">
    <property type="term" value="C:Golgi apparatus"/>
    <property type="evidence" value="ECO:0007669"/>
    <property type="project" value="TreeGrafter"/>
</dbReference>
<dbReference type="EMBL" id="CM035437">
    <property type="protein sequence ID" value="KAH7287503.1"/>
    <property type="molecule type" value="Genomic_DNA"/>
</dbReference>
<evidence type="ECO:0000313" key="10">
    <source>
        <dbReference type="Proteomes" id="UP000825935"/>
    </source>
</evidence>
<proteinExistence type="predicted"/>
<reference evidence="9" key="1">
    <citation type="submission" date="2021-08" db="EMBL/GenBank/DDBJ databases">
        <title>WGS assembly of Ceratopteris richardii.</title>
        <authorList>
            <person name="Marchant D.B."/>
            <person name="Chen G."/>
            <person name="Jenkins J."/>
            <person name="Shu S."/>
            <person name="Leebens-Mack J."/>
            <person name="Grimwood J."/>
            <person name="Schmutz J."/>
            <person name="Soltis P."/>
            <person name="Soltis D."/>
            <person name="Chen Z.-H."/>
        </authorList>
    </citation>
    <scope>NUCLEOTIDE SEQUENCE</scope>
    <source>
        <strain evidence="9">Whitten #5841</strain>
        <tissue evidence="9">Leaf</tissue>
    </source>
</reference>
<keyword evidence="3" id="KW-0963">Cytoplasm</keyword>
<feature type="coiled-coil region" evidence="6">
    <location>
        <begin position="378"/>
        <end position="405"/>
    </location>
</feature>
<gene>
    <name evidence="9" type="ORF">KP509_32G059000</name>
</gene>
<dbReference type="EMBL" id="CM035437">
    <property type="protein sequence ID" value="KAH7287505.1"/>
    <property type="molecule type" value="Genomic_DNA"/>
</dbReference>
<dbReference type="AlphaFoldDB" id="A0A8T2QV85"/>
<feature type="compositionally biased region" description="Basic and acidic residues" evidence="7">
    <location>
        <begin position="1"/>
        <end position="33"/>
    </location>
</feature>
<feature type="compositionally biased region" description="Basic and acidic residues" evidence="7">
    <location>
        <begin position="67"/>
        <end position="76"/>
    </location>
</feature>
<dbReference type="PANTHER" id="PTHR23157:SF25">
    <property type="entry name" value="GRIP AND COILED-COIL DOMAIN-CONTAINING PROTEIN 1"/>
    <property type="match status" value="1"/>
</dbReference>
<dbReference type="InterPro" id="IPR000237">
    <property type="entry name" value="GRIP_dom"/>
</dbReference>
<feature type="coiled-coil region" evidence="6">
    <location>
        <begin position="596"/>
        <end position="641"/>
    </location>
</feature>
<evidence type="ECO:0000256" key="2">
    <source>
        <dbReference type="ARBA" id="ARBA00004496"/>
    </source>
</evidence>
<dbReference type="Proteomes" id="UP000825935">
    <property type="component" value="Chromosome 32"/>
</dbReference>
<feature type="region of interest" description="Disordered" evidence="7">
    <location>
        <begin position="1"/>
        <end position="76"/>
    </location>
</feature>
<feature type="coiled-coil region" evidence="6">
    <location>
        <begin position="683"/>
        <end position="724"/>
    </location>
</feature>
<keyword evidence="4 6" id="KW-0175">Coiled coil</keyword>